<dbReference type="PANTHER" id="PTHR11429">
    <property type="entry name" value="MYELIN BASIC PROTEIN"/>
    <property type="match status" value="1"/>
</dbReference>
<evidence type="ECO:0000313" key="7">
    <source>
        <dbReference type="EMBL" id="KAK1789927.1"/>
    </source>
</evidence>
<evidence type="ECO:0000313" key="8">
    <source>
        <dbReference type="Proteomes" id="UP001239994"/>
    </source>
</evidence>
<evidence type="ECO:0000256" key="2">
    <source>
        <dbReference type="ARBA" id="ARBA00005936"/>
    </source>
</evidence>
<gene>
    <name evidence="7" type="ORF">P4O66_002256</name>
</gene>
<comment type="caution">
    <text evidence="7">The sequence shown here is derived from an EMBL/GenBank/DDBJ whole genome shotgun (WGS) entry which is preliminary data.</text>
</comment>
<feature type="region of interest" description="Disordered" evidence="6">
    <location>
        <begin position="188"/>
        <end position="280"/>
    </location>
</feature>
<dbReference type="GO" id="GO:0043209">
    <property type="term" value="C:myelin sheath"/>
    <property type="evidence" value="ECO:0007669"/>
    <property type="project" value="UniProtKB-SubCell"/>
</dbReference>
<dbReference type="PANTHER" id="PTHR11429:SF0">
    <property type="entry name" value="MYELIN BASIC PROTEIN"/>
    <property type="match status" value="1"/>
</dbReference>
<organism evidence="7 8">
    <name type="scientific">Electrophorus voltai</name>
    <dbReference type="NCBI Taxonomy" id="2609070"/>
    <lineage>
        <taxon>Eukaryota</taxon>
        <taxon>Metazoa</taxon>
        <taxon>Chordata</taxon>
        <taxon>Craniata</taxon>
        <taxon>Vertebrata</taxon>
        <taxon>Euteleostomi</taxon>
        <taxon>Actinopterygii</taxon>
        <taxon>Neopterygii</taxon>
        <taxon>Teleostei</taxon>
        <taxon>Ostariophysi</taxon>
        <taxon>Gymnotiformes</taxon>
        <taxon>Gymnotoidei</taxon>
        <taxon>Gymnotidae</taxon>
        <taxon>Electrophorus</taxon>
    </lineage>
</organism>
<keyword evidence="4" id="KW-1003">Cell membrane</keyword>
<evidence type="ECO:0000256" key="6">
    <source>
        <dbReference type="SAM" id="MobiDB-lite"/>
    </source>
</evidence>
<reference evidence="7" key="1">
    <citation type="submission" date="2023-03" db="EMBL/GenBank/DDBJ databases">
        <title>Electrophorus voltai genome.</title>
        <authorList>
            <person name="Bian C."/>
        </authorList>
    </citation>
    <scope>NUCLEOTIDE SEQUENCE</scope>
    <source>
        <strain evidence="7">CB-2022</strain>
        <tissue evidence="7">Muscle</tissue>
    </source>
</reference>
<keyword evidence="8" id="KW-1185">Reference proteome</keyword>
<dbReference type="AlphaFoldDB" id="A0AAD8YYZ7"/>
<dbReference type="GO" id="GO:0019911">
    <property type="term" value="F:structural constituent of myelin sheath"/>
    <property type="evidence" value="ECO:0007669"/>
    <property type="project" value="InterPro"/>
</dbReference>
<evidence type="ECO:0000256" key="1">
    <source>
        <dbReference type="ARBA" id="ARBA00004392"/>
    </source>
</evidence>
<evidence type="ECO:0000256" key="3">
    <source>
        <dbReference type="ARBA" id="ARBA00019097"/>
    </source>
</evidence>
<sequence>MHDGNVTVHRHRRQDSGGKVNLETEDWMSKWGPSLANDLVEVLMEGQSEIVSHRMICQTLLGHIEGSLALRSFRKYSPPVLYKAHGYSPPVLYKAHGYSPIVLYKAHGYSPPVLYKAHGYSPPVLYKAHGYSPPVLYKAHGYSPPVLYKAHGLCQNQRTPRQTPQSRKMTSSIGLEYRRGSMQFRLNEPDVNQNKDHPSKSTGTAASAALHSKDRANPEDPGASGPRPHLARLFSRDAPGREDNTFKDRPSESDELHTIPEELPGTGAHSASENAEQDAD</sequence>
<dbReference type="InterPro" id="IPR000548">
    <property type="entry name" value="Myelin_BP"/>
</dbReference>
<accession>A0AAD8YYZ7</accession>
<evidence type="ECO:0000256" key="5">
    <source>
        <dbReference type="ARBA" id="ARBA00023136"/>
    </source>
</evidence>
<keyword evidence="5" id="KW-0472">Membrane</keyword>
<dbReference type="Proteomes" id="UP001239994">
    <property type="component" value="Unassembled WGS sequence"/>
</dbReference>
<comment type="similarity">
    <text evidence="2">Belongs to the myelin basic protein family.</text>
</comment>
<feature type="compositionally biased region" description="Basic and acidic residues" evidence="6">
    <location>
        <begin position="234"/>
        <end position="260"/>
    </location>
</feature>
<comment type="subcellular location">
    <subcellularLocation>
        <location evidence="1">Myelin membrane</location>
        <topology evidence="1">Peripheral membrane protein</topology>
        <orientation evidence="1">Cytoplasmic side</orientation>
    </subcellularLocation>
</comment>
<name>A0AAD8YYZ7_9TELE</name>
<evidence type="ECO:0000256" key="4">
    <source>
        <dbReference type="ARBA" id="ARBA00022475"/>
    </source>
</evidence>
<dbReference type="EMBL" id="JAROKS010000021">
    <property type="protein sequence ID" value="KAK1789927.1"/>
    <property type="molecule type" value="Genomic_DNA"/>
</dbReference>
<protein>
    <recommendedName>
        <fullName evidence="3">Myelin basic protein</fullName>
    </recommendedName>
</protein>
<proteinExistence type="inferred from homology"/>